<dbReference type="PANTHER" id="PTHR43130">
    <property type="entry name" value="ARAC-FAMILY TRANSCRIPTIONAL REGULATOR"/>
    <property type="match status" value="1"/>
</dbReference>
<dbReference type="EMBL" id="QEVW01000001">
    <property type="protein sequence ID" value="RAW19440.1"/>
    <property type="molecule type" value="Genomic_DNA"/>
</dbReference>
<dbReference type="InterPro" id="IPR029062">
    <property type="entry name" value="Class_I_gatase-like"/>
</dbReference>
<dbReference type="InterPro" id="IPR052158">
    <property type="entry name" value="INH-QAR"/>
</dbReference>
<evidence type="ECO:0000313" key="3">
    <source>
        <dbReference type="Proteomes" id="UP000250642"/>
    </source>
</evidence>
<sequence length="185" mass="20520">MKTYILLFEGYVSFEIMLASYFMKTQGDIITVALEKGPLQSYEEFSVNPSVLLNEIDPSEVDLFIIPGGDVTGMLQRPDLMYFIKALNERKTPIAAICAGTLLFGQAQILESRSFTTNAESEMRAVTAQGEYVNEGVVVDGYIITAKASAYVDFGIEIGKVMNIYSGPEDLEETIQVFKYFNAKS</sequence>
<dbReference type="Gene3D" id="3.40.50.880">
    <property type="match status" value="1"/>
</dbReference>
<dbReference type="Pfam" id="PF01965">
    <property type="entry name" value="DJ-1_PfpI"/>
    <property type="match status" value="1"/>
</dbReference>
<dbReference type="RefSeq" id="WP_113051573.1">
    <property type="nucleotide sequence ID" value="NZ_QEVW01000001.1"/>
</dbReference>
<name>A0A329R4K6_9BACL</name>
<reference evidence="2 3" key="1">
    <citation type="submission" date="2018-04" db="EMBL/GenBank/DDBJ databases">
        <title>Paenibacillus taichungensis Genome sequencing and assembly.</title>
        <authorList>
            <person name="Xu J."/>
            <person name="Rensing C."/>
            <person name="Mazhar H.S."/>
        </authorList>
    </citation>
    <scope>NUCLEOTIDE SEQUENCE [LARGE SCALE GENOMIC DNA]</scope>
    <source>
        <strain evidence="2 3">NC1</strain>
    </source>
</reference>
<comment type="caution">
    <text evidence="2">The sequence shown here is derived from an EMBL/GenBank/DDBJ whole genome shotgun (WGS) entry which is preliminary data.</text>
</comment>
<proteinExistence type="predicted"/>
<organism evidence="2 3">
    <name type="scientific">Paenibacillus taichungensis</name>
    <dbReference type="NCBI Taxonomy" id="484184"/>
    <lineage>
        <taxon>Bacteria</taxon>
        <taxon>Bacillati</taxon>
        <taxon>Bacillota</taxon>
        <taxon>Bacilli</taxon>
        <taxon>Bacillales</taxon>
        <taxon>Paenibacillaceae</taxon>
        <taxon>Paenibacillus</taxon>
    </lineage>
</organism>
<gene>
    <name evidence="2" type="ORF">DC345_01310</name>
</gene>
<protein>
    <submittedName>
        <fullName evidence="2">Thij/pfpi family protein</fullName>
    </submittedName>
</protein>
<evidence type="ECO:0000313" key="2">
    <source>
        <dbReference type="EMBL" id="RAW19440.1"/>
    </source>
</evidence>
<dbReference type="Proteomes" id="UP000250642">
    <property type="component" value="Unassembled WGS sequence"/>
</dbReference>
<evidence type="ECO:0000259" key="1">
    <source>
        <dbReference type="Pfam" id="PF01965"/>
    </source>
</evidence>
<feature type="domain" description="DJ-1/PfpI" evidence="1">
    <location>
        <begin position="2"/>
        <end position="158"/>
    </location>
</feature>
<dbReference type="SUPFAM" id="SSF52317">
    <property type="entry name" value="Class I glutamine amidotransferase-like"/>
    <property type="match status" value="1"/>
</dbReference>
<dbReference type="PANTHER" id="PTHR43130:SF3">
    <property type="entry name" value="HTH-TYPE TRANSCRIPTIONAL REGULATOR RV1931C"/>
    <property type="match status" value="1"/>
</dbReference>
<accession>A0A329R4K6</accession>
<dbReference type="AlphaFoldDB" id="A0A329R4K6"/>
<dbReference type="InterPro" id="IPR002818">
    <property type="entry name" value="DJ-1/PfpI"/>
</dbReference>